<dbReference type="OrthoDB" id="696168at2759"/>
<dbReference type="EMBL" id="LWDX02056287">
    <property type="protein sequence ID" value="OEL18568.1"/>
    <property type="molecule type" value="Genomic_DNA"/>
</dbReference>
<evidence type="ECO:0000313" key="3">
    <source>
        <dbReference type="Proteomes" id="UP000095767"/>
    </source>
</evidence>
<dbReference type="STRING" id="888268.A0A1E5V0E8"/>
<dbReference type="Pfam" id="PF13456">
    <property type="entry name" value="RVT_3"/>
    <property type="match status" value="1"/>
</dbReference>
<dbReference type="GO" id="GO:0003676">
    <property type="term" value="F:nucleic acid binding"/>
    <property type="evidence" value="ECO:0007669"/>
    <property type="project" value="InterPro"/>
</dbReference>
<gene>
    <name evidence="2" type="ORF">BAE44_0020414</name>
</gene>
<comment type="caution">
    <text evidence="2">The sequence shown here is derived from an EMBL/GenBank/DDBJ whole genome shotgun (WGS) entry which is preliminary data.</text>
</comment>
<accession>A0A1E5V0E8</accession>
<dbReference type="GO" id="GO:0004523">
    <property type="term" value="F:RNA-DNA hybrid ribonuclease activity"/>
    <property type="evidence" value="ECO:0007669"/>
    <property type="project" value="InterPro"/>
</dbReference>
<proteinExistence type="predicted"/>
<feature type="non-terminal residue" evidence="2">
    <location>
        <position position="1"/>
    </location>
</feature>
<dbReference type="Proteomes" id="UP000095767">
    <property type="component" value="Unassembled WGS sequence"/>
</dbReference>
<name>A0A1E5V0E8_9POAL</name>
<dbReference type="AlphaFoldDB" id="A0A1E5V0E8"/>
<organism evidence="2 3">
    <name type="scientific">Dichanthelium oligosanthes</name>
    <dbReference type="NCBI Taxonomy" id="888268"/>
    <lineage>
        <taxon>Eukaryota</taxon>
        <taxon>Viridiplantae</taxon>
        <taxon>Streptophyta</taxon>
        <taxon>Embryophyta</taxon>
        <taxon>Tracheophyta</taxon>
        <taxon>Spermatophyta</taxon>
        <taxon>Magnoliopsida</taxon>
        <taxon>Liliopsida</taxon>
        <taxon>Poales</taxon>
        <taxon>Poaceae</taxon>
        <taxon>PACMAD clade</taxon>
        <taxon>Panicoideae</taxon>
        <taxon>Panicodae</taxon>
        <taxon>Paniceae</taxon>
        <taxon>Dichantheliinae</taxon>
        <taxon>Dichanthelium</taxon>
    </lineage>
</organism>
<evidence type="ECO:0000313" key="2">
    <source>
        <dbReference type="EMBL" id="OEL18568.1"/>
    </source>
</evidence>
<sequence length="89" mass="10143">LCVLDPYTVYTSLSSDGERSQVSGLWHEIRELGRSIVSFKVMFVRREANSAAHCCAKKPTSSNRVCTWFSHFPNWLMELTSRDCNPAET</sequence>
<feature type="domain" description="RNase H type-1" evidence="1">
    <location>
        <begin position="5"/>
        <end position="58"/>
    </location>
</feature>
<reference evidence="2 3" key="1">
    <citation type="submission" date="2016-09" db="EMBL/GenBank/DDBJ databases">
        <title>The draft genome of Dichanthelium oligosanthes: A C3 panicoid grass species.</title>
        <authorList>
            <person name="Studer A.J."/>
            <person name="Schnable J.C."/>
            <person name="Brutnell T.P."/>
        </authorList>
    </citation>
    <scope>NUCLEOTIDE SEQUENCE [LARGE SCALE GENOMIC DNA]</scope>
    <source>
        <strain evidence="3">cv. Kellogg 1175</strain>
        <tissue evidence="2">Leaf</tissue>
    </source>
</reference>
<dbReference type="InterPro" id="IPR002156">
    <property type="entry name" value="RNaseH_domain"/>
</dbReference>
<protein>
    <recommendedName>
        <fullName evidence="1">RNase H type-1 domain-containing protein</fullName>
    </recommendedName>
</protein>
<keyword evidence="3" id="KW-1185">Reference proteome</keyword>
<evidence type="ECO:0000259" key="1">
    <source>
        <dbReference type="Pfam" id="PF13456"/>
    </source>
</evidence>